<feature type="compositionally biased region" description="Polar residues" evidence="2">
    <location>
        <begin position="155"/>
        <end position="166"/>
    </location>
</feature>
<gene>
    <name evidence="4" type="ORF">AVDCRST_MAG35-1209</name>
</gene>
<feature type="domain" description="Activator of Hsp90 ATPase homologue 1/2-like C-terminal" evidence="3">
    <location>
        <begin position="13"/>
        <end position="143"/>
    </location>
</feature>
<dbReference type="Pfam" id="PF08327">
    <property type="entry name" value="AHSA1"/>
    <property type="match status" value="1"/>
</dbReference>
<sequence>MSIRTITRAVDVAAPPERVWEVLFDDATYRQWTAEFMPGSHARTDWQEGSTARFLDPSGSGMLGRVVVARRPEVLEIEYDGLVSAGQDDTGSETAREYRGAKESYRLTRTPDGTHLAVAADTGEELHDDMSAAWDRALARVQELARTGAALTRPGPSTSPQGTTAP</sequence>
<dbReference type="Gene3D" id="3.30.530.20">
    <property type="match status" value="1"/>
</dbReference>
<feature type="region of interest" description="Disordered" evidence="2">
    <location>
        <begin position="146"/>
        <end position="166"/>
    </location>
</feature>
<dbReference type="InterPro" id="IPR023393">
    <property type="entry name" value="START-like_dom_sf"/>
</dbReference>
<dbReference type="CDD" id="cd07814">
    <property type="entry name" value="SRPBCC_CalC_Aha1-like"/>
    <property type="match status" value="1"/>
</dbReference>
<evidence type="ECO:0000256" key="1">
    <source>
        <dbReference type="ARBA" id="ARBA00006817"/>
    </source>
</evidence>
<protein>
    <recommendedName>
        <fullName evidence="3">Activator of Hsp90 ATPase homologue 1/2-like C-terminal domain-containing protein</fullName>
    </recommendedName>
</protein>
<dbReference type="AlphaFoldDB" id="A0A6J4P7V8"/>
<evidence type="ECO:0000259" key="3">
    <source>
        <dbReference type="Pfam" id="PF08327"/>
    </source>
</evidence>
<accession>A0A6J4P7V8</accession>
<comment type="similarity">
    <text evidence="1">Belongs to the AHA1 family.</text>
</comment>
<evidence type="ECO:0000256" key="2">
    <source>
        <dbReference type="SAM" id="MobiDB-lite"/>
    </source>
</evidence>
<proteinExistence type="inferred from homology"/>
<dbReference type="EMBL" id="CADCUY010000251">
    <property type="protein sequence ID" value="CAA9406882.1"/>
    <property type="molecule type" value="Genomic_DNA"/>
</dbReference>
<reference evidence="4" key="1">
    <citation type="submission" date="2020-02" db="EMBL/GenBank/DDBJ databases">
        <authorList>
            <person name="Meier V. D."/>
        </authorList>
    </citation>
    <scope>NUCLEOTIDE SEQUENCE</scope>
    <source>
        <strain evidence="4">AVDCRST_MAG35</strain>
    </source>
</reference>
<organism evidence="4">
    <name type="scientific">uncultured Quadrisphaera sp</name>
    <dbReference type="NCBI Taxonomy" id="904978"/>
    <lineage>
        <taxon>Bacteria</taxon>
        <taxon>Bacillati</taxon>
        <taxon>Actinomycetota</taxon>
        <taxon>Actinomycetes</taxon>
        <taxon>Kineosporiales</taxon>
        <taxon>Kineosporiaceae</taxon>
        <taxon>Quadrisphaera</taxon>
        <taxon>environmental samples</taxon>
    </lineage>
</organism>
<name>A0A6J4P7V8_9ACTN</name>
<evidence type="ECO:0000313" key="4">
    <source>
        <dbReference type="EMBL" id="CAA9406882.1"/>
    </source>
</evidence>
<dbReference type="InterPro" id="IPR013538">
    <property type="entry name" value="ASHA1/2-like_C"/>
</dbReference>
<dbReference type="SUPFAM" id="SSF55961">
    <property type="entry name" value="Bet v1-like"/>
    <property type="match status" value="1"/>
</dbReference>